<gene>
    <name evidence="1" type="ORF">TPAB3V08_LOCUS15262</name>
</gene>
<organism evidence="1 2">
    <name type="scientific">Timema podura</name>
    <name type="common">Walking stick</name>
    <dbReference type="NCBI Taxonomy" id="61482"/>
    <lineage>
        <taxon>Eukaryota</taxon>
        <taxon>Metazoa</taxon>
        <taxon>Ecdysozoa</taxon>
        <taxon>Arthropoda</taxon>
        <taxon>Hexapoda</taxon>
        <taxon>Insecta</taxon>
        <taxon>Pterygota</taxon>
        <taxon>Neoptera</taxon>
        <taxon>Polyneoptera</taxon>
        <taxon>Phasmatodea</taxon>
        <taxon>Timematodea</taxon>
        <taxon>Timematoidea</taxon>
        <taxon>Timematidae</taxon>
        <taxon>Timema</taxon>
    </lineage>
</organism>
<accession>A0ABN7PRU9</accession>
<sequence length="60" mass="6752">MNLIALVMAKSLSNLLHKQEMKEGRLYLAEKSLTTMICKASLKSAISPIQRMKKIFISTV</sequence>
<dbReference type="EMBL" id="CAJPIN010086530">
    <property type="protein sequence ID" value="CAG2068319.1"/>
    <property type="molecule type" value="Genomic_DNA"/>
</dbReference>
<evidence type="ECO:0000313" key="1">
    <source>
        <dbReference type="EMBL" id="CAG2068319.1"/>
    </source>
</evidence>
<name>A0ABN7PRU9_TIMPD</name>
<protein>
    <submittedName>
        <fullName evidence="1">Uncharacterized protein</fullName>
    </submittedName>
</protein>
<proteinExistence type="predicted"/>
<evidence type="ECO:0000313" key="2">
    <source>
        <dbReference type="Proteomes" id="UP001153148"/>
    </source>
</evidence>
<reference evidence="1" key="1">
    <citation type="submission" date="2021-03" db="EMBL/GenBank/DDBJ databases">
        <authorList>
            <person name="Tran Van P."/>
        </authorList>
    </citation>
    <scope>NUCLEOTIDE SEQUENCE</scope>
</reference>
<keyword evidence="2" id="KW-1185">Reference proteome</keyword>
<dbReference type="Proteomes" id="UP001153148">
    <property type="component" value="Unassembled WGS sequence"/>
</dbReference>
<comment type="caution">
    <text evidence="1">The sequence shown here is derived from an EMBL/GenBank/DDBJ whole genome shotgun (WGS) entry which is preliminary data.</text>
</comment>